<dbReference type="EMBL" id="RXIC02000495">
    <property type="protein sequence ID" value="KAB1199123.1"/>
    <property type="molecule type" value="Genomic_DNA"/>
</dbReference>
<evidence type="ECO:0000256" key="1">
    <source>
        <dbReference type="SAM" id="MobiDB-lite"/>
    </source>
</evidence>
<dbReference type="AlphaFoldDB" id="A0A6A1UFS7"/>
<feature type="compositionally biased region" description="Polar residues" evidence="1">
    <location>
        <begin position="161"/>
        <end position="173"/>
    </location>
</feature>
<evidence type="ECO:0000313" key="2">
    <source>
        <dbReference type="EMBL" id="KAB1199123.1"/>
    </source>
</evidence>
<keyword evidence="3" id="KW-1185">Reference proteome</keyword>
<protein>
    <submittedName>
        <fullName evidence="2">Uncharacterized protein</fullName>
    </submittedName>
</protein>
<proteinExistence type="predicted"/>
<dbReference type="Proteomes" id="UP000516437">
    <property type="component" value="Unassembled WGS sequence"/>
</dbReference>
<feature type="region of interest" description="Disordered" evidence="1">
    <location>
        <begin position="153"/>
        <end position="173"/>
    </location>
</feature>
<comment type="caution">
    <text evidence="2">The sequence shown here is derived from an EMBL/GenBank/DDBJ whole genome shotgun (WGS) entry which is preliminary data.</text>
</comment>
<gene>
    <name evidence="2" type="ORF">CJ030_MR0G027291</name>
</gene>
<reference evidence="2 3" key="1">
    <citation type="journal article" date="2019" name="Plant Biotechnol. J.">
        <title>The red bayberry genome and genetic basis of sex determination.</title>
        <authorList>
            <person name="Jia H.M."/>
            <person name="Jia H.J."/>
            <person name="Cai Q.L."/>
            <person name="Wang Y."/>
            <person name="Zhao H.B."/>
            <person name="Yang W.F."/>
            <person name="Wang G.Y."/>
            <person name="Li Y.H."/>
            <person name="Zhan D.L."/>
            <person name="Shen Y.T."/>
            <person name="Niu Q.F."/>
            <person name="Chang L."/>
            <person name="Qiu J."/>
            <person name="Zhao L."/>
            <person name="Xie H.B."/>
            <person name="Fu W.Y."/>
            <person name="Jin J."/>
            <person name="Li X.W."/>
            <person name="Jiao Y."/>
            <person name="Zhou C.C."/>
            <person name="Tu T."/>
            <person name="Chai C.Y."/>
            <person name="Gao J.L."/>
            <person name="Fan L.J."/>
            <person name="van de Weg E."/>
            <person name="Wang J.Y."/>
            <person name="Gao Z.S."/>
        </authorList>
    </citation>
    <scope>NUCLEOTIDE SEQUENCE [LARGE SCALE GENOMIC DNA]</scope>
    <source>
        <tissue evidence="2">Leaves</tissue>
    </source>
</reference>
<sequence>MLVEVGNYDYSVPRGIYDHPCGIIFPGDEIPDFFRYYEEHLHVFSCDINVDRQYLRGIMGIFLCVVVNGTSQLRRPAFRMLGRGFRWCGVSRELDLMGSDHVWLEYLELLPYEEWCFKNENEQLDGDPYLRIHIYGIFQTGGGGHSIHIGGMGGSERNDLRLNTTPTESRGGE</sequence>
<organism evidence="2 3">
    <name type="scientific">Morella rubra</name>
    <name type="common">Chinese bayberry</name>
    <dbReference type="NCBI Taxonomy" id="262757"/>
    <lineage>
        <taxon>Eukaryota</taxon>
        <taxon>Viridiplantae</taxon>
        <taxon>Streptophyta</taxon>
        <taxon>Embryophyta</taxon>
        <taxon>Tracheophyta</taxon>
        <taxon>Spermatophyta</taxon>
        <taxon>Magnoliopsida</taxon>
        <taxon>eudicotyledons</taxon>
        <taxon>Gunneridae</taxon>
        <taxon>Pentapetalae</taxon>
        <taxon>rosids</taxon>
        <taxon>fabids</taxon>
        <taxon>Fagales</taxon>
        <taxon>Myricaceae</taxon>
        <taxon>Morella</taxon>
    </lineage>
</organism>
<accession>A0A6A1UFS7</accession>
<name>A0A6A1UFS7_9ROSI</name>
<evidence type="ECO:0000313" key="3">
    <source>
        <dbReference type="Proteomes" id="UP000516437"/>
    </source>
</evidence>